<protein>
    <submittedName>
        <fullName evidence="8">MFS transporter</fullName>
    </submittedName>
</protein>
<feature type="transmembrane region" description="Helical" evidence="6">
    <location>
        <begin position="203"/>
        <end position="226"/>
    </location>
</feature>
<dbReference type="GO" id="GO:0022857">
    <property type="term" value="F:transmembrane transporter activity"/>
    <property type="evidence" value="ECO:0007669"/>
    <property type="project" value="InterPro"/>
</dbReference>
<feature type="transmembrane region" description="Helical" evidence="6">
    <location>
        <begin position="311"/>
        <end position="330"/>
    </location>
</feature>
<feature type="transmembrane region" description="Helical" evidence="6">
    <location>
        <begin position="7"/>
        <end position="31"/>
    </location>
</feature>
<comment type="subcellular location">
    <subcellularLocation>
        <location evidence="1">Cell membrane</location>
        <topology evidence="1">Multi-pass membrane protein</topology>
    </subcellularLocation>
</comment>
<evidence type="ECO:0000256" key="3">
    <source>
        <dbReference type="ARBA" id="ARBA00022692"/>
    </source>
</evidence>
<feature type="transmembrane region" description="Helical" evidence="6">
    <location>
        <begin position="270"/>
        <end position="291"/>
    </location>
</feature>
<evidence type="ECO:0000256" key="4">
    <source>
        <dbReference type="ARBA" id="ARBA00022989"/>
    </source>
</evidence>
<dbReference type="PANTHER" id="PTHR42718">
    <property type="entry name" value="MAJOR FACILITATOR SUPERFAMILY MULTIDRUG TRANSPORTER MFSC"/>
    <property type="match status" value="1"/>
</dbReference>
<dbReference type="Pfam" id="PF07690">
    <property type="entry name" value="MFS_1"/>
    <property type="match status" value="1"/>
</dbReference>
<evidence type="ECO:0000256" key="6">
    <source>
        <dbReference type="SAM" id="Phobius"/>
    </source>
</evidence>
<proteinExistence type="predicted"/>
<dbReference type="PANTHER" id="PTHR42718:SF9">
    <property type="entry name" value="MAJOR FACILITATOR SUPERFAMILY MULTIDRUG TRANSPORTER MFSC"/>
    <property type="match status" value="1"/>
</dbReference>
<dbReference type="InterPro" id="IPR036259">
    <property type="entry name" value="MFS_trans_sf"/>
</dbReference>
<evidence type="ECO:0000259" key="7">
    <source>
        <dbReference type="PROSITE" id="PS50850"/>
    </source>
</evidence>
<reference evidence="8 9" key="1">
    <citation type="submission" date="2019-02" db="EMBL/GenBank/DDBJ databases">
        <title>Genomic Encyclopedia of Type Strains, Phase IV (KMG-IV): sequencing the most valuable type-strain genomes for metagenomic binning, comparative biology and taxonomic classification.</title>
        <authorList>
            <person name="Goeker M."/>
        </authorList>
    </citation>
    <scope>NUCLEOTIDE SEQUENCE [LARGE SCALE GENOMIC DNA]</scope>
    <source>
        <strain evidence="8 9">DSM 43045</strain>
    </source>
</reference>
<feature type="transmembrane region" description="Helical" evidence="6">
    <location>
        <begin position="342"/>
        <end position="361"/>
    </location>
</feature>
<feature type="transmembrane region" description="Helical" evidence="6">
    <location>
        <begin position="232"/>
        <end position="249"/>
    </location>
</feature>
<keyword evidence="2" id="KW-0813">Transport</keyword>
<keyword evidence="9" id="KW-1185">Reference proteome</keyword>
<feature type="transmembrane region" description="Helical" evidence="6">
    <location>
        <begin position="440"/>
        <end position="464"/>
    </location>
</feature>
<evidence type="ECO:0000256" key="2">
    <source>
        <dbReference type="ARBA" id="ARBA00022448"/>
    </source>
</evidence>
<feature type="transmembrane region" description="Helical" evidence="6">
    <location>
        <begin position="373"/>
        <end position="396"/>
    </location>
</feature>
<evidence type="ECO:0000256" key="1">
    <source>
        <dbReference type="ARBA" id="ARBA00004651"/>
    </source>
</evidence>
<evidence type="ECO:0000256" key="5">
    <source>
        <dbReference type="ARBA" id="ARBA00023136"/>
    </source>
</evidence>
<feature type="transmembrane region" description="Helical" evidence="6">
    <location>
        <begin position="80"/>
        <end position="96"/>
    </location>
</feature>
<comment type="caution">
    <text evidence="8">The sequence shown here is derived from an EMBL/GenBank/DDBJ whole genome shotgun (WGS) entry which is preliminary data.</text>
</comment>
<dbReference type="Proteomes" id="UP000293289">
    <property type="component" value="Unassembled WGS sequence"/>
</dbReference>
<dbReference type="InterPro" id="IPR011701">
    <property type="entry name" value="MFS"/>
</dbReference>
<keyword evidence="5 6" id="KW-0472">Membrane</keyword>
<dbReference type="GO" id="GO:0005886">
    <property type="term" value="C:plasma membrane"/>
    <property type="evidence" value="ECO:0007669"/>
    <property type="project" value="UniProtKB-SubCell"/>
</dbReference>
<accession>A0A4Q7MB36</accession>
<feature type="transmembrane region" description="Helical" evidence="6">
    <location>
        <begin position="144"/>
        <end position="164"/>
    </location>
</feature>
<dbReference type="EMBL" id="SGWY01000003">
    <property type="protein sequence ID" value="RZS64038.1"/>
    <property type="molecule type" value="Genomic_DNA"/>
</dbReference>
<feature type="transmembrane region" description="Helical" evidence="6">
    <location>
        <begin position="51"/>
        <end position="68"/>
    </location>
</feature>
<name>A0A4Q7MB36_9MICO</name>
<dbReference type="OrthoDB" id="4484751at2"/>
<dbReference type="InterPro" id="IPR020846">
    <property type="entry name" value="MFS_dom"/>
</dbReference>
<evidence type="ECO:0000313" key="8">
    <source>
        <dbReference type="EMBL" id="RZS64038.1"/>
    </source>
</evidence>
<dbReference type="Gene3D" id="1.20.1250.20">
    <property type="entry name" value="MFS general substrate transporter like domains"/>
    <property type="match status" value="1"/>
</dbReference>
<feature type="transmembrane region" description="Helical" evidence="6">
    <location>
        <begin position="170"/>
        <end position="191"/>
    </location>
</feature>
<dbReference type="SUPFAM" id="SSF103473">
    <property type="entry name" value="MFS general substrate transporter"/>
    <property type="match status" value="1"/>
</dbReference>
<keyword evidence="4 6" id="KW-1133">Transmembrane helix</keyword>
<dbReference type="RefSeq" id="WP_130353329.1">
    <property type="nucleotide sequence ID" value="NZ_SGWY01000003.1"/>
</dbReference>
<dbReference type="AlphaFoldDB" id="A0A4Q7MB36"/>
<evidence type="ECO:0000313" key="9">
    <source>
        <dbReference type="Proteomes" id="UP000293289"/>
    </source>
</evidence>
<sequence>MTRAARLGPVAAIVGFLAFVEFTSGIIQGYYTPLLTDIARHLGIHDADVNWLEGTQLMLSALVVPAFAKLGDMVGHKRMLLWSTAVTAVASTALAFTDQFWVFLVAWALQGFYVVWLPLEIALVWSRSRSADRPAAMTRKAAGLLVAALEVGAIAGALSAGALAEVLPMQVLLLVPAVAVVACFFVVWLGVKESPDLAGGRLDTVGLVLISLALLSLTGGLSFMRLNGPADALSWGLVALGVLLVVPFARFELRHPDPLIDVRMFRSPSLWPVFLTAGLFGVSVLGAQAPLSTFARTDAAQVGYGLGASSFQTSLLIGAYVLSLVVGAMLFPLATRWVTPRIALIGASSLVSIGYLLFLPFHEGYGQVLANMIIAGIGSGALVAALPAAAAAAAPAHQTGVATGLTNSVKTVGGAIASCVFGLALLGAAGEAATGTAGSFAGYVTVWLVCGITAAVAAVLLAFVPKLAFSDAPAAEAAAVVR</sequence>
<gene>
    <name evidence="8" type="ORF">EV187_2411</name>
</gene>
<feature type="domain" description="Major facilitator superfamily (MFS) profile" evidence="7">
    <location>
        <begin position="13"/>
        <end position="469"/>
    </location>
</feature>
<feature type="transmembrane region" description="Helical" evidence="6">
    <location>
        <begin position="408"/>
        <end position="428"/>
    </location>
</feature>
<feature type="transmembrane region" description="Helical" evidence="6">
    <location>
        <begin position="102"/>
        <end position="123"/>
    </location>
</feature>
<organism evidence="8 9">
    <name type="scientific">Agromyces ramosus</name>
    <dbReference type="NCBI Taxonomy" id="33879"/>
    <lineage>
        <taxon>Bacteria</taxon>
        <taxon>Bacillati</taxon>
        <taxon>Actinomycetota</taxon>
        <taxon>Actinomycetes</taxon>
        <taxon>Micrococcales</taxon>
        <taxon>Microbacteriaceae</taxon>
        <taxon>Agromyces</taxon>
    </lineage>
</organism>
<dbReference type="PROSITE" id="PS50850">
    <property type="entry name" value="MFS"/>
    <property type="match status" value="1"/>
</dbReference>
<keyword evidence="3 6" id="KW-0812">Transmembrane</keyword>